<dbReference type="AlphaFoldDB" id="A0A366D1K4"/>
<gene>
    <name evidence="1" type="ORF">DFP76_103234</name>
</gene>
<proteinExistence type="predicted"/>
<dbReference type="OrthoDB" id="282517at2"/>
<protein>
    <submittedName>
        <fullName evidence="1">Uncharacterized protein</fullName>
    </submittedName>
</protein>
<evidence type="ECO:0000313" key="2">
    <source>
        <dbReference type="Proteomes" id="UP000252086"/>
    </source>
</evidence>
<dbReference type="RefSeq" id="WP_113873941.1">
    <property type="nucleotide sequence ID" value="NZ_QNRF01000003.1"/>
</dbReference>
<organism evidence="1 2">
    <name type="scientific">Marinomonas aquiplantarum</name>
    <dbReference type="NCBI Taxonomy" id="491951"/>
    <lineage>
        <taxon>Bacteria</taxon>
        <taxon>Pseudomonadati</taxon>
        <taxon>Pseudomonadota</taxon>
        <taxon>Gammaproteobacteria</taxon>
        <taxon>Oceanospirillales</taxon>
        <taxon>Oceanospirillaceae</taxon>
        <taxon>Marinomonas</taxon>
    </lineage>
</organism>
<name>A0A366D1K4_9GAMM</name>
<sequence length="146" mass="16770">MNDFKLSDDDRAFRDSVASCDFPIPDFDHAAHIRLAYVYLVEDQHTDSAIRSMKSALHALLIHAGIDPSVKYHETMTQAWIYAVHHFMHQTESADCAKDFIQQNTVLLDSNIMLSHYSAELLFSDQARRHFLAPDLESIPRDHEDV</sequence>
<comment type="caution">
    <text evidence="1">The sequence shown here is derived from an EMBL/GenBank/DDBJ whole genome shotgun (WGS) entry which is preliminary data.</text>
</comment>
<dbReference type="Proteomes" id="UP000252086">
    <property type="component" value="Unassembled WGS sequence"/>
</dbReference>
<keyword evidence="2" id="KW-1185">Reference proteome</keyword>
<dbReference type="EMBL" id="QNRF01000003">
    <property type="protein sequence ID" value="RBO83960.1"/>
    <property type="molecule type" value="Genomic_DNA"/>
</dbReference>
<evidence type="ECO:0000313" key="1">
    <source>
        <dbReference type="EMBL" id="RBO83960.1"/>
    </source>
</evidence>
<accession>A0A366D1K4</accession>
<reference evidence="1 2" key="1">
    <citation type="submission" date="2018-06" db="EMBL/GenBank/DDBJ databases">
        <title>Genomic Encyclopedia of Type Strains, Phase III (KMG-III): the genomes of soil and plant-associated and newly described type strains.</title>
        <authorList>
            <person name="Whitman W."/>
        </authorList>
    </citation>
    <scope>NUCLEOTIDE SEQUENCE [LARGE SCALE GENOMIC DNA]</scope>
    <source>
        <strain evidence="1 2">CECT 7732</strain>
    </source>
</reference>